<accession>A0ABQ4WRS0</accession>
<evidence type="ECO:0000313" key="2">
    <source>
        <dbReference type="EMBL" id="GJS55573.1"/>
    </source>
</evidence>
<sequence length="192" mass="21495">MATNSDGFGVESSSGMKSDNSSGNTNSIESMASSSIRCSKTMLLLPSGNTGREESSETEPSRHPCLDFEKVSYVEDLKFNLLSGFQICDKKQAISSSLTMSVISYLPKIYTLWRNKCLVAKQQSMKLSYGTEKDWGKINFKNITSRVKCNLVEFTFQDIQLEHSCLACRKVKQHRGICKNIEAKEHSVEPLE</sequence>
<evidence type="ECO:0000256" key="1">
    <source>
        <dbReference type="SAM" id="MobiDB-lite"/>
    </source>
</evidence>
<protein>
    <submittedName>
        <fullName evidence="2">Uncharacterized protein</fullName>
    </submittedName>
</protein>
<keyword evidence="3" id="KW-1185">Reference proteome</keyword>
<reference evidence="2" key="2">
    <citation type="submission" date="2022-01" db="EMBL/GenBank/DDBJ databases">
        <authorList>
            <person name="Yamashiro T."/>
            <person name="Shiraishi A."/>
            <person name="Satake H."/>
            <person name="Nakayama K."/>
        </authorList>
    </citation>
    <scope>NUCLEOTIDE SEQUENCE</scope>
</reference>
<comment type="caution">
    <text evidence="2">The sequence shown here is derived from an EMBL/GenBank/DDBJ whole genome shotgun (WGS) entry which is preliminary data.</text>
</comment>
<feature type="compositionally biased region" description="Polar residues" evidence="1">
    <location>
        <begin position="25"/>
        <end position="37"/>
    </location>
</feature>
<feature type="compositionally biased region" description="Low complexity" evidence="1">
    <location>
        <begin position="12"/>
        <end position="24"/>
    </location>
</feature>
<reference evidence="2" key="1">
    <citation type="journal article" date="2022" name="Int. J. Mol. Sci.">
        <title>Draft Genome of Tanacetum Coccineum: Genomic Comparison of Closely Related Tanacetum-Family Plants.</title>
        <authorList>
            <person name="Yamashiro T."/>
            <person name="Shiraishi A."/>
            <person name="Nakayama K."/>
            <person name="Satake H."/>
        </authorList>
    </citation>
    <scope>NUCLEOTIDE SEQUENCE</scope>
</reference>
<gene>
    <name evidence="2" type="ORF">Tco_0628935</name>
</gene>
<proteinExistence type="predicted"/>
<evidence type="ECO:0000313" key="3">
    <source>
        <dbReference type="Proteomes" id="UP001151760"/>
    </source>
</evidence>
<organism evidence="2 3">
    <name type="scientific">Tanacetum coccineum</name>
    <dbReference type="NCBI Taxonomy" id="301880"/>
    <lineage>
        <taxon>Eukaryota</taxon>
        <taxon>Viridiplantae</taxon>
        <taxon>Streptophyta</taxon>
        <taxon>Embryophyta</taxon>
        <taxon>Tracheophyta</taxon>
        <taxon>Spermatophyta</taxon>
        <taxon>Magnoliopsida</taxon>
        <taxon>eudicotyledons</taxon>
        <taxon>Gunneridae</taxon>
        <taxon>Pentapetalae</taxon>
        <taxon>asterids</taxon>
        <taxon>campanulids</taxon>
        <taxon>Asterales</taxon>
        <taxon>Asteraceae</taxon>
        <taxon>Asteroideae</taxon>
        <taxon>Anthemideae</taxon>
        <taxon>Anthemidinae</taxon>
        <taxon>Tanacetum</taxon>
    </lineage>
</organism>
<dbReference type="Proteomes" id="UP001151760">
    <property type="component" value="Unassembled WGS sequence"/>
</dbReference>
<dbReference type="EMBL" id="BQNB010008877">
    <property type="protein sequence ID" value="GJS55573.1"/>
    <property type="molecule type" value="Genomic_DNA"/>
</dbReference>
<feature type="region of interest" description="Disordered" evidence="1">
    <location>
        <begin position="1"/>
        <end position="37"/>
    </location>
</feature>
<name>A0ABQ4WRS0_9ASTR</name>